<feature type="region of interest" description="Disordered" evidence="4">
    <location>
        <begin position="1"/>
        <end position="43"/>
    </location>
</feature>
<evidence type="ECO:0000313" key="5">
    <source>
        <dbReference type="EMBL" id="KAF0982376.1"/>
    </source>
</evidence>
<dbReference type="VEuPathDB" id="AmoebaDB:NF0035340"/>
<keyword evidence="6" id="KW-1185">Reference proteome</keyword>
<gene>
    <name evidence="5" type="ORF">FDP41_011306</name>
</gene>
<dbReference type="Gene3D" id="3.30.420.40">
    <property type="match status" value="2"/>
</dbReference>
<dbReference type="OMA" id="MDMFAPE"/>
<dbReference type="RefSeq" id="XP_044567089.1">
    <property type="nucleotide sequence ID" value="XM_044701700.1"/>
</dbReference>
<evidence type="ECO:0000313" key="6">
    <source>
        <dbReference type="Proteomes" id="UP000444721"/>
    </source>
</evidence>
<evidence type="ECO:0000256" key="1">
    <source>
        <dbReference type="ARBA" id="ARBA00022741"/>
    </source>
</evidence>
<organism evidence="5 6">
    <name type="scientific">Naegleria fowleri</name>
    <name type="common">Brain eating amoeba</name>
    <dbReference type="NCBI Taxonomy" id="5763"/>
    <lineage>
        <taxon>Eukaryota</taxon>
        <taxon>Discoba</taxon>
        <taxon>Heterolobosea</taxon>
        <taxon>Tetramitia</taxon>
        <taxon>Eutetramitia</taxon>
        <taxon>Vahlkampfiidae</taxon>
        <taxon>Naegleria</taxon>
    </lineage>
</organism>
<dbReference type="Gene3D" id="3.90.640.10">
    <property type="entry name" value="Actin, Chain A, domain 4"/>
    <property type="match status" value="1"/>
</dbReference>
<dbReference type="VEuPathDB" id="AmoebaDB:FDP41_011306"/>
<evidence type="ECO:0000256" key="3">
    <source>
        <dbReference type="RuleBase" id="RU003322"/>
    </source>
</evidence>
<dbReference type="Gene3D" id="2.60.34.10">
    <property type="entry name" value="Substrate Binding Domain Of DNAk, Chain A, domain 1"/>
    <property type="match status" value="1"/>
</dbReference>
<evidence type="ECO:0000256" key="2">
    <source>
        <dbReference type="ARBA" id="ARBA00022840"/>
    </source>
</evidence>
<dbReference type="SUPFAM" id="SSF53067">
    <property type="entry name" value="Actin-like ATPase domain"/>
    <property type="match status" value="2"/>
</dbReference>
<dbReference type="SUPFAM" id="SSF100920">
    <property type="entry name" value="Heat shock protein 70kD (HSP70), peptide-binding domain"/>
    <property type="match status" value="1"/>
</dbReference>
<evidence type="ECO:0000256" key="4">
    <source>
        <dbReference type="SAM" id="MobiDB-lite"/>
    </source>
</evidence>
<dbReference type="InterPro" id="IPR013126">
    <property type="entry name" value="Hsp_70_fam"/>
</dbReference>
<dbReference type="FunFam" id="3.90.640.10:FF:000003">
    <property type="entry name" value="Molecular chaperone DnaK"/>
    <property type="match status" value="1"/>
</dbReference>
<protein>
    <submittedName>
        <fullName evidence="5">Uncharacterized protein</fullName>
    </submittedName>
</protein>
<accession>A0A6A5C3Q6</accession>
<name>A0A6A5C3Q6_NAEFO</name>
<dbReference type="PANTHER" id="PTHR19375">
    <property type="entry name" value="HEAT SHOCK PROTEIN 70KDA"/>
    <property type="match status" value="1"/>
</dbReference>
<dbReference type="AlphaFoldDB" id="A0A6A5C3Q6"/>
<sequence length="653" mass="73502">MKEDNLSTGLPREEGPNALSDPCQQQQQQQQSTGDDDQDIGSHENSKLKSTACGIHFGATRFCCCVYRHEDDANVVELKHHAAITNQKYEIIPNEYGELTSGCVLSFIGEDIDFPQIGNNFITKPLVNDSISDNNLKFYPFGVIEGPNDEPYITVKSRMDMFAPELLTSFIFRYITQVMLAMSHYDCSECGVVLSAPCYFTETQKQALRESCEFNSVPVLDIIRGSSLLVCVEYIHENGEIELKGFDGDCYLGGDDFDNNIVKYACEEFLKKHNQFKIPPRSLRNLKYECEKAKINLSINENTSIHVKSLISEPNIDFSTDISRQLFEDLNTNLFDTCIETIAQLLSDLKLEKSQISKVVLVGGSCNMPKLKELLRNYFNLPSNDNSNSTSHQSYLVLLDSIPPEHVIAVGAAKKANELYHMRNQTSNVAAILPTFVDINPISIGIEVYGNYMTNILERNCYIPCTNSIIITPCCKDQHKITLKFLGGERLLSKDNITLLQVDLQCHDDSYSYSDQEIDHSTPTFKIECEVNAHYQLLIRVHELRPIIPFSIDEETNSPALQCCHSSTLKFSHTIDNYSQIVSQEEIFSMIKHASLTQSQDILALRMIHSMIVPSLMENPNSTAVCRLSNINTSSTTTTDTTTTISNNNNNIR</sequence>
<dbReference type="Proteomes" id="UP000444721">
    <property type="component" value="Unassembled WGS sequence"/>
</dbReference>
<keyword evidence="2 3" id="KW-0067">ATP-binding</keyword>
<dbReference type="GO" id="GO:0140662">
    <property type="term" value="F:ATP-dependent protein folding chaperone"/>
    <property type="evidence" value="ECO:0007669"/>
    <property type="project" value="InterPro"/>
</dbReference>
<keyword evidence="1 3" id="KW-0547">Nucleotide-binding</keyword>
<dbReference type="Pfam" id="PF00012">
    <property type="entry name" value="HSP70"/>
    <property type="match status" value="2"/>
</dbReference>
<dbReference type="InterPro" id="IPR029047">
    <property type="entry name" value="HSP70_peptide-bd_sf"/>
</dbReference>
<dbReference type="OrthoDB" id="29851at2759"/>
<proteinExistence type="inferred from homology"/>
<comment type="caution">
    <text evidence="5">The sequence shown here is derived from an EMBL/GenBank/DDBJ whole genome shotgun (WGS) entry which is preliminary data.</text>
</comment>
<dbReference type="InterPro" id="IPR043129">
    <property type="entry name" value="ATPase_NBD"/>
</dbReference>
<dbReference type="EMBL" id="VFQX01000009">
    <property type="protein sequence ID" value="KAF0982376.1"/>
    <property type="molecule type" value="Genomic_DNA"/>
</dbReference>
<feature type="compositionally biased region" description="Basic and acidic residues" evidence="4">
    <location>
        <begin position="1"/>
        <end position="15"/>
    </location>
</feature>
<dbReference type="PRINTS" id="PR00301">
    <property type="entry name" value="HEATSHOCK70"/>
</dbReference>
<reference evidence="5 6" key="1">
    <citation type="journal article" date="2019" name="Sci. Rep.">
        <title>Nanopore sequencing improves the draft genome of the human pathogenic amoeba Naegleria fowleri.</title>
        <authorList>
            <person name="Liechti N."/>
            <person name="Schurch N."/>
            <person name="Bruggmann R."/>
            <person name="Wittwer M."/>
        </authorList>
    </citation>
    <scope>NUCLEOTIDE SEQUENCE [LARGE SCALE GENOMIC DNA]</scope>
    <source>
        <strain evidence="5 6">ATCC 30894</strain>
    </source>
</reference>
<comment type="similarity">
    <text evidence="3">Belongs to the heat shock protein 70 family.</text>
</comment>
<dbReference type="VEuPathDB" id="AmoebaDB:NfTy_020020"/>
<dbReference type="GO" id="GO:0005524">
    <property type="term" value="F:ATP binding"/>
    <property type="evidence" value="ECO:0007669"/>
    <property type="project" value="UniProtKB-KW"/>
</dbReference>
<dbReference type="GeneID" id="68118521"/>